<dbReference type="Proteomes" id="UP000250079">
    <property type="component" value="Chromosome"/>
</dbReference>
<accession>A0A2Z2NQB0</accession>
<evidence type="ECO:0000259" key="1">
    <source>
        <dbReference type="Pfam" id="PF06568"/>
    </source>
</evidence>
<reference evidence="2 3" key="1">
    <citation type="submission" date="2016-12" db="EMBL/GenBank/DDBJ databases">
        <authorList>
            <person name="Song W.-J."/>
            <person name="Kurnit D.M."/>
        </authorList>
    </citation>
    <scope>NUCLEOTIDE SEQUENCE [LARGE SCALE GENOMIC DNA]</scope>
    <source>
        <strain evidence="2 3">IMCC3135</strain>
    </source>
</reference>
<dbReference type="InterPro" id="IPR009506">
    <property type="entry name" value="YjiS-like"/>
</dbReference>
<dbReference type="RefSeq" id="WP_088916476.1">
    <property type="nucleotide sequence ID" value="NZ_CP018632.1"/>
</dbReference>
<keyword evidence="3" id="KW-1185">Reference proteome</keyword>
<dbReference type="EMBL" id="CP018632">
    <property type="protein sequence ID" value="ASJ70990.1"/>
    <property type="molecule type" value="Genomic_DNA"/>
</dbReference>
<protein>
    <recommendedName>
        <fullName evidence="1">YjiS-like domain-containing protein</fullName>
    </recommendedName>
</protein>
<feature type="domain" description="YjiS-like" evidence="1">
    <location>
        <begin position="37"/>
        <end position="79"/>
    </location>
</feature>
<sequence length="107" mass="12121">MATICTEQNRSAISVQSNGEKPFQPSRMSLLPQLATLRSAFRQWLELRREQRDSRDAFAHLLKLDDALLQDIGVTRAEVQRAAKLPLAEDAAQALYEATGRSRNRRV</sequence>
<dbReference type="AlphaFoldDB" id="A0A2Z2NQB0"/>
<evidence type="ECO:0000313" key="3">
    <source>
        <dbReference type="Proteomes" id="UP000250079"/>
    </source>
</evidence>
<gene>
    <name evidence="2" type="ORF">IMCC3135_04385</name>
</gene>
<name>A0A2Z2NQB0_9GAMM</name>
<organism evidence="2 3">
    <name type="scientific">Granulosicoccus antarcticus IMCC3135</name>
    <dbReference type="NCBI Taxonomy" id="1192854"/>
    <lineage>
        <taxon>Bacteria</taxon>
        <taxon>Pseudomonadati</taxon>
        <taxon>Pseudomonadota</taxon>
        <taxon>Gammaproteobacteria</taxon>
        <taxon>Chromatiales</taxon>
        <taxon>Granulosicoccaceae</taxon>
        <taxon>Granulosicoccus</taxon>
    </lineage>
</organism>
<dbReference type="Pfam" id="PF06568">
    <property type="entry name" value="YjiS-like"/>
    <property type="match status" value="1"/>
</dbReference>
<proteinExistence type="predicted"/>
<evidence type="ECO:0000313" key="2">
    <source>
        <dbReference type="EMBL" id="ASJ70990.1"/>
    </source>
</evidence>
<dbReference type="KEGG" id="gai:IMCC3135_04385"/>